<accession>A0A9N9RTF0</accession>
<proteinExistence type="predicted"/>
<dbReference type="Proteomes" id="UP001153620">
    <property type="component" value="Chromosome 2"/>
</dbReference>
<evidence type="ECO:0000256" key="1">
    <source>
        <dbReference type="SAM" id="MobiDB-lite"/>
    </source>
</evidence>
<reference evidence="2" key="1">
    <citation type="submission" date="2022-01" db="EMBL/GenBank/DDBJ databases">
        <authorList>
            <person name="King R."/>
        </authorList>
    </citation>
    <scope>NUCLEOTIDE SEQUENCE</scope>
</reference>
<keyword evidence="3" id="KW-1185">Reference proteome</keyword>
<evidence type="ECO:0000313" key="3">
    <source>
        <dbReference type="Proteomes" id="UP001153620"/>
    </source>
</evidence>
<dbReference type="EMBL" id="OU895878">
    <property type="protein sequence ID" value="CAG9804686.1"/>
    <property type="molecule type" value="Genomic_DNA"/>
</dbReference>
<dbReference type="OrthoDB" id="7791428at2759"/>
<feature type="compositionally biased region" description="Basic and acidic residues" evidence="1">
    <location>
        <begin position="1210"/>
        <end position="1223"/>
    </location>
</feature>
<feature type="region of interest" description="Disordered" evidence="1">
    <location>
        <begin position="1208"/>
        <end position="1233"/>
    </location>
</feature>
<evidence type="ECO:0000313" key="2">
    <source>
        <dbReference type="EMBL" id="CAG9804686.1"/>
    </source>
</evidence>
<gene>
    <name evidence="2" type="ORF">CHIRRI_LOCUS7565</name>
</gene>
<protein>
    <submittedName>
        <fullName evidence="2">Uncharacterized protein</fullName>
    </submittedName>
</protein>
<sequence length="1291" mass="150656">MDERTAKILAPIKKICKEIISNDSIDACVKELIQKIKVKDSSFLQYHTFLLLIELIKDNPNLEATKVKKVFEVLDFMLNNNDFKKVKRNVAVVFYNYFLSLNETTPDFFIKESLALFKVTSETEENMLDLHFGFIQKCLNFTKIFNDKTSVDIINQNARQLIKLDSNETHVKILQLLSQIVYNYYRKTKSWTMSIDFLQNSFYQELKTSNMKIKSNEAFLEYTNLIATIMYSKNPDMLTVCCKIIAEYHKLLDDKEHKVLNKALHKSLSNLPYSTITEKAIKDVFQSYFKDATSSTDNVIQHKVIEIIRRHFLNLTGHFEKSAKCIKACHDFVFSLFNLVKYIKKQDDKMCCADTRRHSIFELSIEMIIYINKALDDKIFTKEIEKILMYYVDYALKIYNDIKCPSKQTMCKNLQITLYEILACLYNDNKDMLYTDLSKFAKIYKIMISLVESSGDEKIPKHMISLGICMNNISFDETENNAKTYAEILTYPIIHSLNTKDENYIQKLPKLLSNVRSTVLKIKYTSAVDYFRKNLNSSDVDAHIDEITLLELKALSRFNSQNIEGISELFKVICEKTDNLEYFGRACLSVNDRVLKTIDLKKFKDLNERLEKYKSDNIQVSIALALNNYYLYCIEAENMETKIADEIKTSKDAHPKCLTLESEVKILKQLDNFLDYTMDVLFMIKDNPKELEKIPSLRLFTTILENVSTQYFVRGIANKDLETKLVLWNLLQYDKDNHLDLIIDTAAFFLDNLDRMIGSSGHYITFSKRLNYIRAEEVILKANAVLETLLVDIENKHERQQVRPMNYMLSLWVHYAVNGRKADSLKIWQKFQETRQISNLQAPLYICTIEAKKHMGIVDISLKCFKKNAADHMYKAMKNLQSINTLYADYSNNYQFLYRNIIIKAINYSINRMIDVDHYASTMMQLKIQAVQKGLFVKTLDFLSLSVMRYLNMEKLDDAKTDLKKMSTMLELEDDILIETPISSKPTSHVVEVQNNEITVRKAIPKPSDRKSRIEIFDDSFDNSRNLIEQLRNFVHDYSCKCMICEYPHLKFMLFQMGCHYSRLLFLMNKFDISKSFNDYALGPWRYCSVKILRTKETGVFNINKKEFITFSIRWLFQVVDSFVMTKDYSRIEEILTEVELLCTSNIEDYECIKQALHARMQNLEFLLQNGKTFFVEVKEKPLKFEDFLKIKTPKSSTSVMLTVKNPKLTVERKKSPQSEPSKKTQKTASSKTKLVDSVIYIDSDDSDKEARTKPPKKVASVPAKSTRAAKKAPEIDITAEKPRTRLRKYL</sequence>
<name>A0A9N9RTF0_9DIPT</name>
<feature type="compositionally biased region" description="Basic and acidic residues" evidence="1">
    <location>
        <begin position="1272"/>
        <end position="1284"/>
    </location>
</feature>
<organism evidence="2 3">
    <name type="scientific">Chironomus riparius</name>
    <dbReference type="NCBI Taxonomy" id="315576"/>
    <lineage>
        <taxon>Eukaryota</taxon>
        <taxon>Metazoa</taxon>
        <taxon>Ecdysozoa</taxon>
        <taxon>Arthropoda</taxon>
        <taxon>Hexapoda</taxon>
        <taxon>Insecta</taxon>
        <taxon>Pterygota</taxon>
        <taxon>Neoptera</taxon>
        <taxon>Endopterygota</taxon>
        <taxon>Diptera</taxon>
        <taxon>Nematocera</taxon>
        <taxon>Chironomoidea</taxon>
        <taxon>Chironomidae</taxon>
        <taxon>Chironominae</taxon>
        <taxon>Chironomus</taxon>
    </lineage>
</organism>
<feature type="region of interest" description="Disordered" evidence="1">
    <location>
        <begin position="1246"/>
        <end position="1291"/>
    </location>
</feature>
<reference evidence="2" key="2">
    <citation type="submission" date="2022-10" db="EMBL/GenBank/DDBJ databases">
        <authorList>
            <consortium name="ENA_rothamsted_submissions"/>
            <consortium name="culmorum"/>
            <person name="King R."/>
        </authorList>
    </citation>
    <scope>NUCLEOTIDE SEQUENCE</scope>
</reference>